<dbReference type="AlphaFoldDB" id="A0A1E2UNY7"/>
<keyword evidence="4" id="KW-1185">Reference proteome</keyword>
<gene>
    <name evidence="3" type="ORF">A3196_06715</name>
</gene>
<dbReference type="GO" id="GO:0016747">
    <property type="term" value="F:acyltransferase activity, transferring groups other than amino-acyl groups"/>
    <property type="evidence" value="ECO:0007669"/>
    <property type="project" value="InterPro"/>
</dbReference>
<evidence type="ECO:0000259" key="2">
    <source>
        <dbReference type="Pfam" id="PF01757"/>
    </source>
</evidence>
<feature type="transmembrane region" description="Helical" evidence="1">
    <location>
        <begin position="308"/>
        <end position="328"/>
    </location>
</feature>
<dbReference type="Pfam" id="PF01757">
    <property type="entry name" value="Acyl_transf_3"/>
    <property type="match status" value="1"/>
</dbReference>
<comment type="caution">
    <text evidence="3">The sequence shown here is derived from an EMBL/GenBank/DDBJ whole genome shotgun (WGS) entry which is preliminary data.</text>
</comment>
<reference evidence="3 4" key="1">
    <citation type="submission" date="2016-03" db="EMBL/GenBank/DDBJ databases">
        <title>Chemosynthetic sulphur-oxidizing symbionts of marine invertebrate animals are capable of nitrogen fixation.</title>
        <authorList>
            <person name="Petersen J.M."/>
            <person name="Kemper A."/>
            <person name="Gruber-Vodicka H."/>
            <person name="Cardini U."/>
            <person name="Geest Mvander."/>
            <person name="Kleiner M."/>
            <person name="Bulgheresi S."/>
            <person name="Fussmann M."/>
            <person name="Herbold C."/>
            <person name="Seah B.K.B."/>
            <person name="Antony C.Paul."/>
            <person name="Liu D."/>
            <person name="Belitz A."/>
            <person name="Weber M."/>
        </authorList>
    </citation>
    <scope>NUCLEOTIDE SEQUENCE [LARGE SCALE GENOMIC DNA]</scope>
    <source>
        <strain evidence="3">G_D</strain>
    </source>
</reference>
<feature type="transmembrane region" description="Helical" evidence="1">
    <location>
        <begin position="114"/>
        <end position="133"/>
    </location>
</feature>
<dbReference type="PANTHER" id="PTHR37312:SF1">
    <property type="entry name" value="MEMBRANE-BOUND ACYLTRANSFERASE YKRP-RELATED"/>
    <property type="match status" value="1"/>
</dbReference>
<feature type="transmembrane region" description="Helical" evidence="1">
    <location>
        <begin position="12"/>
        <end position="30"/>
    </location>
</feature>
<feature type="transmembrane region" description="Helical" evidence="1">
    <location>
        <begin position="274"/>
        <end position="296"/>
    </location>
</feature>
<evidence type="ECO:0000313" key="4">
    <source>
        <dbReference type="Proteomes" id="UP000094849"/>
    </source>
</evidence>
<dbReference type="STRING" id="1818881.A3196_06715"/>
<keyword evidence="1" id="KW-0472">Membrane</keyword>
<dbReference type="InterPro" id="IPR052734">
    <property type="entry name" value="Nod_factor_acetyltransferase"/>
</dbReference>
<proteinExistence type="predicted"/>
<protein>
    <recommendedName>
        <fullName evidence="2">Acyltransferase 3 domain-containing protein</fullName>
    </recommendedName>
</protein>
<sequence>MGSRVKHVDIAKGVSIALVAMFHTKLRIFVPDIVDPLSLFRLPLFFFLSGIFFSWAAAPGAFISHKFEALLKPYLVVLLSLFLLSFLSGEEGLAERLVGIFYGVGDTIEWIPMWFLPHLFAVFLFAYGLFRWFKFSDWSIGTKVLFLLLLLGVGSEFIGTFWYREVSFLGNGYQLPGLPFSIDILLITSVFFLFGYMMRDQVVNFKPNIWLFLLAVVVFLIIETLTDARITLNKRQYDFSLYATIGAICGGYVVITFSWLISKSEWLSIIPLRLGEASLFILIFHNIINTLFYTYFSEGISDVQILTAIAFLCFGLSISIPLLIRWFVVKSDLLALLFLPAKVR</sequence>
<feature type="transmembrane region" description="Helical" evidence="1">
    <location>
        <begin position="145"/>
        <end position="163"/>
    </location>
</feature>
<feature type="domain" description="Acyltransferase 3" evidence="2">
    <location>
        <begin position="8"/>
        <end position="322"/>
    </location>
</feature>
<evidence type="ECO:0000313" key="3">
    <source>
        <dbReference type="EMBL" id="ODB96478.1"/>
    </source>
</evidence>
<keyword evidence="1" id="KW-1133">Transmembrane helix</keyword>
<dbReference type="Proteomes" id="UP000094849">
    <property type="component" value="Unassembled WGS sequence"/>
</dbReference>
<name>A0A1E2UNY7_9GAMM</name>
<feature type="transmembrane region" description="Helical" evidence="1">
    <location>
        <begin position="209"/>
        <end position="228"/>
    </location>
</feature>
<dbReference type="EMBL" id="LVJZ01000003">
    <property type="protein sequence ID" value="ODB96478.1"/>
    <property type="molecule type" value="Genomic_DNA"/>
</dbReference>
<organism evidence="3 4">
    <name type="scientific">Candidatus Thiodiazotropha endoloripes</name>
    <dbReference type="NCBI Taxonomy" id="1818881"/>
    <lineage>
        <taxon>Bacteria</taxon>
        <taxon>Pseudomonadati</taxon>
        <taxon>Pseudomonadota</taxon>
        <taxon>Gammaproteobacteria</taxon>
        <taxon>Chromatiales</taxon>
        <taxon>Sedimenticolaceae</taxon>
        <taxon>Candidatus Thiodiazotropha</taxon>
    </lineage>
</organism>
<dbReference type="OrthoDB" id="9814956at2"/>
<dbReference type="InterPro" id="IPR002656">
    <property type="entry name" value="Acyl_transf_3_dom"/>
</dbReference>
<feature type="transmembrane region" description="Helical" evidence="1">
    <location>
        <begin position="240"/>
        <end position="262"/>
    </location>
</feature>
<feature type="transmembrane region" description="Helical" evidence="1">
    <location>
        <begin position="74"/>
        <end position="94"/>
    </location>
</feature>
<keyword evidence="1" id="KW-0812">Transmembrane</keyword>
<accession>A0A1E2UNY7</accession>
<dbReference type="RefSeq" id="WP_069013764.1">
    <property type="nucleotide sequence ID" value="NZ_LVJW01000003.1"/>
</dbReference>
<feature type="transmembrane region" description="Helical" evidence="1">
    <location>
        <begin position="42"/>
        <end position="62"/>
    </location>
</feature>
<evidence type="ECO:0000256" key="1">
    <source>
        <dbReference type="SAM" id="Phobius"/>
    </source>
</evidence>
<feature type="transmembrane region" description="Helical" evidence="1">
    <location>
        <begin position="175"/>
        <end position="197"/>
    </location>
</feature>
<dbReference type="PANTHER" id="PTHR37312">
    <property type="entry name" value="MEMBRANE-BOUND ACYLTRANSFERASE YKRP-RELATED"/>
    <property type="match status" value="1"/>
</dbReference>